<gene>
    <name evidence="1" type="ORF">DAPPUDRAFT_254686</name>
</gene>
<dbReference type="Proteomes" id="UP000000305">
    <property type="component" value="Unassembled WGS sequence"/>
</dbReference>
<dbReference type="InParanoid" id="E9H7M7"/>
<name>E9H7M7_DAPPU</name>
<evidence type="ECO:0000313" key="1">
    <source>
        <dbReference type="EMBL" id="EFX72210.1"/>
    </source>
</evidence>
<accession>E9H7M7</accession>
<keyword evidence="2" id="KW-1185">Reference proteome</keyword>
<organism evidence="1 2">
    <name type="scientific">Daphnia pulex</name>
    <name type="common">Water flea</name>
    <dbReference type="NCBI Taxonomy" id="6669"/>
    <lineage>
        <taxon>Eukaryota</taxon>
        <taxon>Metazoa</taxon>
        <taxon>Ecdysozoa</taxon>
        <taxon>Arthropoda</taxon>
        <taxon>Crustacea</taxon>
        <taxon>Branchiopoda</taxon>
        <taxon>Diplostraca</taxon>
        <taxon>Cladocera</taxon>
        <taxon>Anomopoda</taxon>
        <taxon>Daphniidae</taxon>
        <taxon>Daphnia</taxon>
    </lineage>
</organism>
<dbReference type="EMBL" id="GL732601">
    <property type="protein sequence ID" value="EFX72210.1"/>
    <property type="molecule type" value="Genomic_DNA"/>
</dbReference>
<dbReference type="AlphaFoldDB" id="E9H7M7"/>
<evidence type="ECO:0000313" key="2">
    <source>
        <dbReference type="Proteomes" id="UP000000305"/>
    </source>
</evidence>
<sequence>MGLGAEIGNRHGDMARYGSTQGSYYTVDFGLKCRDDRISTSKSRFIYRVLFVSK</sequence>
<dbReference type="HOGENOM" id="CLU_3052471_0_0_1"/>
<dbReference type="KEGG" id="dpx:DAPPUDRAFT_254686"/>
<reference evidence="1 2" key="1">
    <citation type="journal article" date="2011" name="Science">
        <title>The ecoresponsive genome of Daphnia pulex.</title>
        <authorList>
            <person name="Colbourne J.K."/>
            <person name="Pfrender M.E."/>
            <person name="Gilbert D."/>
            <person name="Thomas W.K."/>
            <person name="Tucker A."/>
            <person name="Oakley T.H."/>
            <person name="Tokishita S."/>
            <person name="Aerts A."/>
            <person name="Arnold G.J."/>
            <person name="Basu M.K."/>
            <person name="Bauer D.J."/>
            <person name="Caceres C.E."/>
            <person name="Carmel L."/>
            <person name="Casola C."/>
            <person name="Choi J.H."/>
            <person name="Detter J.C."/>
            <person name="Dong Q."/>
            <person name="Dusheyko S."/>
            <person name="Eads B.D."/>
            <person name="Frohlich T."/>
            <person name="Geiler-Samerotte K.A."/>
            <person name="Gerlach D."/>
            <person name="Hatcher P."/>
            <person name="Jogdeo S."/>
            <person name="Krijgsveld J."/>
            <person name="Kriventseva E.V."/>
            <person name="Kultz D."/>
            <person name="Laforsch C."/>
            <person name="Lindquist E."/>
            <person name="Lopez J."/>
            <person name="Manak J.R."/>
            <person name="Muller J."/>
            <person name="Pangilinan J."/>
            <person name="Patwardhan R.P."/>
            <person name="Pitluck S."/>
            <person name="Pritham E.J."/>
            <person name="Rechtsteiner A."/>
            <person name="Rho M."/>
            <person name="Rogozin I.B."/>
            <person name="Sakarya O."/>
            <person name="Salamov A."/>
            <person name="Schaack S."/>
            <person name="Shapiro H."/>
            <person name="Shiga Y."/>
            <person name="Skalitzky C."/>
            <person name="Smith Z."/>
            <person name="Souvorov A."/>
            <person name="Sung W."/>
            <person name="Tang Z."/>
            <person name="Tsuchiya D."/>
            <person name="Tu H."/>
            <person name="Vos H."/>
            <person name="Wang M."/>
            <person name="Wolf Y.I."/>
            <person name="Yamagata H."/>
            <person name="Yamada T."/>
            <person name="Ye Y."/>
            <person name="Shaw J.R."/>
            <person name="Andrews J."/>
            <person name="Crease T.J."/>
            <person name="Tang H."/>
            <person name="Lucas S.M."/>
            <person name="Robertson H.M."/>
            <person name="Bork P."/>
            <person name="Koonin E.V."/>
            <person name="Zdobnov E.M."/>
            <person name="Grigoriev I.V."/>
            <person name="Lynch M."/>
            <person name="Boore J.L."/>
        </authorList>
    </citation>
    <scope>NUCLEOTIDE SEQUENCE [LARGE SCALE GENOMIC DNA]</scope>
</reference>
<protein>
    <submittedName>
        <fullName evidence="1">Uncharacterized protein</fullName>
    </submittedName>
</protein>
<proteinExistence type="predicted"/>